<gene>
    <name evidence="2" type="ORF">H6P81_005455</name>
</gene>
<name>A0AAV7EY80_ARIFI</name>
<proteinExistence type="predicted"/>
<accession>A0AAV7EY80</accession>
<feature type="chain" id="PRO_5043540873" description="Pectinesterase inhibitor domain-containing protein" evidence="1">
    <location>
        <begin position="29"/>
        <end position="154"/>
    </location>
</feature>
<feature type="signal peptide" evidence="1">
    <location>
        <begin position="1"/>
        <end position="28"/>
    </location>
</feature>
<comment type="caution">
    <text evidence="2">The sequence shown here is derived from an EMBL/GenBank/DDBJ whole genome shotgun (WGS) entry which is preliminary data.</text>
</comment>
<evidence type="ECO:0000313" key="2">
    <source>
        <dbReference type="EMBL" id="KAG9452551.1"/>
    </source>
</evidence>
<organism evidence="2 3">
    <name type="scientific">Aristolochia fimbriata</name>
    <name type="common">White veined hardy Dutchman's pipe vine</name>
    <dbReference type="NCBI Taxonomy" id="158543"/>
    <lineage>
        <taxon>Eukaryota</taxon>
        <taxon>Viridiplantae</taxon>
        <taxon>Streptophyta</taxon>
        <taxon>Embryophyta</taxon>
        <taxon>Tracheophyta</taxon>
        <taxon>Spermatophyta</taxon>
        <taxon>Magnoliopsida</taxon>
        <taxon>Magnoliidae</taxon>
        <taxon>Piperales</taxon>
        <taxon>Aristolochiaceae</taxon>
        <taxon>Aristolochia</taxon>
    </lineage>
</organism>
<keyword evidence="1" id="KW-0732">Signal</keyword>
<dbReference type="EMBL" id="JAINDJ010000003">
    <property type="protein sequence ID" value="KAG9452551.1"/>
    <property type="molecule type" value="Genomic_DNA"/>
</dbReference>
<keyword evidence="3" id="KW-1185">Reference proteome</keyword>
<evidence type="ECO:0000256" key="1">
    <source>
        <dbReference type="SAM" id="SignalP"/>
    </source>
</evidence>
<dbReference type="InterPro" id="IPR035513">
    <property type="entry name" value="Invertase/methylesterase_inhib"/>
</dbReference>
<dbReference type="Proteomes" id="UP000825729">
    <property type="component" value="Unassembled WGS sequence"/>
</dbReference>
<evidence type="ECO:0008006" key="4">
    <source>
        <dbReference type="Google" id="ProtNLM"/>
    </source>
</evidence>
<reference evidence="2 3" key="1">
    <citation type="submission" date="2021-07" db="EMBL/GenBank/DDBJ databases">
        <title>The Aristolochia fimbriata genome: insights into angiosperm evolution, floral development and chemical biosynthesis.</title>
        <authorList>
            <person name="Jiao Y."/>
        </authorList>
    </citation>
    <scope>NUCLEOTIDE SEQUENCE [LARGE SCALE GENOMIC DNA]</scope>
    <source>
        <strain evidence="2">IBCAS-2021</strain>
        <tissue evidence="2">Leaf</tissue>
    </source>
</reference>
<evidence type="ECO:0000313" key="3">
    <source>
        <dbReference type="Proteomes" id="UP000825729"/>
    </source>
</evidence>
<protein>
    <recommendedName>
        <fullName evidence="4">Pectinesterase inhibitor domain-containing protein</fullName>
    </recommendedName>
</protein>
<dbReference type="SUPFAM" id="SSF101148">
    <property type="entry name" value="Plant invertase/pectin methylesterase inhibitor"/>
    <property type="match status" value="1"/>
</dbReference>
<dbReference type="AlphaFoldDB" id="A0AAV7EY80"/>
<dbReference type="PROSITE" id="PS51257">
    <property type="entry name" value="PROKAR_LIPOPROTEIN"/>
    <property type="match status" value="1"/>
</dbReference>
<sequence length="154" mass="16871">MDKNFVSLLPFIFCLSFACIQILPGAEAHGITYIQKICNRVGRFNKEIPVEFCISSLQTVPESYTTEDHLEMCLGIYTEATSILQSSATAYGSLDGQKLGSVVEGAAKCEEQSSKGEGEGFPSHEALLSEENSNLRQLVSIAQALHRFVTKHSH</sequence>